<reference evidence="2" key="1">
    <citation type="submission" date="2024-07" db="EMBL/GenBank/DDBJ databases">
        <authorList>
            <person name="Yu S.T."/>
        </authorList>
    </citation>
    <scope>NUCLEOTIDE SEQUENCE</scope>
    <source>
        <strain evidence="2">R44</strain>
    </source>
</reference>
<evidence type="ECO:0000259" key="1">
    <source>
        <dbReference type="Pfam" id="PF14065"/>
    </source>
</evidence>
<dbReference type="Pfam" id="PF14065">
    <property type="entry name" value="Pvc16_N"/>
    <property type="match status" value="1"/>
</dbReference>
<proteinExistence type="predicted"/>
<protein>
    <submittedName>
        <fullName evidence="2">DUF4255 domain-containing protein</fullName>
    </submittedName>
</protein>
<evidence type="ECO:0000313" key="2">
    <source>
        <dbReference type="EMBL" id="XDQ75870.1"/>
    </source>
</evidence>
<feature type="domain" description="Pvc16 N-terminal" evidence="1">
    <location>
        <begin position="9"/>
        <end position="184"/>
    </location>
</feature>
<dbReference type="AlphaFoldDB" id="A0AB39T5L5"/>
<accession>A0AB39T5L5</accession>
<name>A0AB39T5L5_9ACTN</name>
<dbReference type="RefSeq" id="WP_369148406.1">
    <property type="nucleotide sequence ID" value="NZ_CP163444.1"/>
</dbReference>
<dbReference type="InterPro" id="IPR025351">
    <property type="entry name" value="Pvc16_N"/>
</dbReference>
<sequence>MSDARAVEAVTETLRALVNDAVKSVPPHATAVTMPPDKAAAAQQTHVNLFLYQTSIAPNLRNEPYGGLTPGESGEPPLPLVLRYLLTPYTQDGDDVVAHRLLGLALQKLHSVPALTRDELNQTAAYSNVSRQIDCLRITWHSVEEKDIYSLWSVFQTPYRLSAAFEVRAVLIDSTRPARTPVPVLNRGEDGRGPQAVADIRATTPRIDAVRHPAGQPAARVGDRVELHGAHLSAVRQVRLTHLMTGKVVDVPLTTAPPRHDLIALTLPGTVSAGVCAVTPMAGAPPAELPVPPAYLAVAPKITNTMPLTVARDGHGDADVRLDVDPPLVEGQQVLLLLGGNSHRARSAVGGAAEFTVREAPPGDHLVRLRVDGVDSLLVADRTAARPVYDPTQLLTVT</sequence>
<dbReference type="EMBL" id="CP163444">
    <property type="protein sequence ID" value="XDQ75870.1"/>
    <property type="molecule type" value="Genomic_DNA"/>
</dbReference>
<gene>
    <name evidence="2" type="ORF">AB5J54_37475</name>
</gene>
<organism evidence="2">
    <name type="scientific">Streptomyces sp. R44</name>
    <dbReference type="NCBI Taxonomy" id="3238633"/>
    <lineage>
        <taxon>Bacteria</taxon>
        <taxon>Bacillati</taxon>
        <taxon>Actinomycetota</taxon>
        <taxon>Actinomycetes</taxon>
        <taxon>Kitasatosporales</taxon>
        <taxon>Streptomycetaceae</taxon>
        <taxon>Streptomyces</taxon>
    </lineage>
</organism>